<evidence type="ECO:0000313" key="11">
    <source>
        <dbReference type="Proteomes" id="UP000251800"/>
    </source>
</evidence>
<feature type="transmembrane region" description="Helical" evidence="7">
    <location>
        <begin position="27"/>
        <end position="48"/>
    </location>
</feature>
<dbReference type="Pfam" id="PF20501">
    <property type="entry name" value="MbhE"/>
    <property type="match status" value="1"/>
</dbReference>
<proteinExistence type="predicted"/>
<keyword evidence="2" id="KW-0813">Transport</keyword>
<evidence type="ECO:0000259" key="8">
    <source>
        <dbReference type="Pfam" id="PF13244"/>
    </source>
</evidence>
<evidence type="ECO:0000256" key="3">
    <source>
        <dbReference type="ARBA" id="ARBA00022475"/>
    </source>
</evidence>
<keyword evidence="6 7" id="KW-0472">Membrane</keyword>
<protein>
    <submittedName>
        <fullName evidence="10">Cation:proton antiporter</fullName>
    </submittedName>
</protein>
<dbReference type="AlphaFoldDB" id="A0A363UNB8"/>
<keyword evidence="11" id="KW-1185">Reference proteome</keyword>
<dbReference type="PANTHER" id="PTHR43373">
    <property type="entry name" value="NA(+)/H(+) ANTIPORTER SUBUNIT"/>
    <property type="match status" value="1"/>
</dbReference>
<dbReference type="Proteomes" id="UP000251800">
    <property type="component" value="Unassembled WGS sequence"/>
</dbReference>
<keyword evidence="5 7" id="KW-1133">Transmembrane helix</keyword>
<keyword evidence="4 7" id="KW-0812">Transmembrane</keyword>
<dbReference type="OrthoDB" id="2085045at2"/>
<dbReference type="InterPro" id="IPR025383">
    <property type="entry name" value="MrpA_C/MbhD"/>
</dbReference>
<evidence type="ECO:0000256" key="6">
    <source>
        <dbReference type="ARBA" id="ARBA00023136"/>
    </source>
</evidence>
<evidence type="ECO:0000256" key="7">
    <source>
        <dbReference type="SAM" id="Phobius"/>
    </source>
</evidence>
<comment type="subcellular location">
    <subcellularLocation>
        <location evidence="1">Cell membrane</location>
        <topology evidence="1">Multi-pass membrane protein</topology>
    </subcellularLocation>
</comment>
<reference evidence="10 11" key="1">
    <citation type="submission" date="2018-05" db="EMBL/GenBank/DDBJ databases">
        <title>Abyssibacter profundi OUC007T gen. nov., sp. nov, a marine bacterium isolated from seawater of the Mariana Trench.</title>
        <authorList>
            <person name="Zhou S."/>
        </authorList>
    </citation>
    <scope>NUCLEOTIDE SEQUENCE [LARGE SCALE GENOMIC DNA]</scope>
    <source>
        <strain evidence="10 11">OUC007</strain>
    </source>
</reference>
<gene>
    <name evidence="10" type="ORF">DEH80_05275</name>
</gene>
<feature type="transmembrane region" description="Helical" evidence="7">
    <location>
        <begin position="54"/>
        <end position="76"/>
    </location>
</feature>
<evidence type="ECO:0000256" key="1">
    <source>
        <dbReference type="ARBA" id="ARBA00004651"/>
    </source>
</evidence>
<dbReference type="PANTHER" id="PTHR43373:SF1">
    <property type="entry name" value="NA(+)_H(+) ANTIPORTER SUBUNIT A"/>
    <property type="match status" value="1"/>
</dbReference>
<dbReference type="NCBIfam" id="NF009159">
    <property type="entry name" value="PRK12504.1"/>
    <property type="match status" value="1"/>
</dbReference>
<dbReference type="GO" id="GO:0005886">
    <property type="term" value="C:plasma membrane"/>
    <property type="evidence" value="ECO:0007669"/>
    <property type="project" value="UniProtKB-SubCell"/>
</dbReference>
<feature type="transmembrane region" description="Helical" evidence="7">
    <location>
        <begin position="154"/>
        <end position="172"/>
    </location>
</feature>
<feature type="transmembrane region" description="Helical" evidence="7">
    <location>
        <begin position="6"/>
        <end position="22"/>
    </location>
</feature>
<evidence type="ECO:0000259" key="9">
    <source>
        <dbReference type="Pfam" id="PF20501"/>
    </source>
</evidence>
<evidence type="ECO:0000256" key="2">
    <source>
        <dbReference type="ARBA" id="ARBA00022448"/>
    </source>
</evidence>
<feature type="transmembrane region" description="Helical" evidence="7">
    <location>
        <begin position="88"/>
        <end position="106"/>
    </location>
</feature>
<organism evidence="10 11">
    <name type="scientific">Abyssibacter profundi</name>
    <dbReference type="NCBI Taxonomy" id="2182787"/>
    <lineage>
        <taxon>Bacteria</taxon>
        <taxon>Pseudomonadati</taxon>
        <taxon>Pseudomonadota</taxon>
        <taxon>Gammaproteobacteria</taxon>
        <taxon>Chromatiales</taxon>
        <taxon>Oceanococcaceae</taxon>
        <taxon>Abyssibacter</taxon>
    </lineage>
</organism>
<dbReference type="Gene3D" id="1.20.120.1200">
    <property type="entry name" value="NADH-ubiquinone/plastoquinone oxidoreductase chain 6, subunit NuoJ"/>
    <property type="match status" value="1"/>
</dbReference>
<dbReference type="InterPro" id="IPR046806">
    <property type="entry name" value="MrpA_C/MbhE"/>
</dbReference>
<dbReference type="InterPro" id="IPR050616">
    <property type="entry name" value="CPA3_Na-H_Antiporter_A"/>
</dbReference>
<dbReference type="InterPro" id="IPR042106">
    <property type="entry name" value="Nuo/plastoQ_OxRdtase_6_NuoJ"/>
</dbReference>
<evidence type="ECO:0000313" key="10">
    <source>
        <dbReference type="EMBL" id="PWN56935.1"/>
    </source>
</evidence>
<accession>A0A363UNB8</accession>
<feature type="domain" description="MrpA C-terminal/MbhD" evidence="8">
    <location>
        <begin position="13"/>
        <end position="76"/>
    </location>
</feature>
<name>A0A363UNB8_9GAMM</name>
<dbReference type="EMBL" id="QEQK01000004">
    <property type="protein sequence ID" value="PWN56935.1"/>
    <property type="molecule type" value="Genomic_DNA"/>
</dbReference>
<keyword evidence="3" id="KW-1003">Cell membrane</keyword>
<dbReference type="Pfam" id="PF13244">
    <property type="entry name" value="MbhD"/>
    <property type="match status" value="1"/>
</dbReference>
<feature type="domain" description="MrpA C-terminal/MbhE" evidence="9">
    <location>
        <begin position="118"/>
        <end position="174"/>
    </location>
</feature>
<comment type="caution">
    <text evidence="10">The sequence shown here is derived from an EMBL/GenBank/DDBJ whole genome shotgun (WGS) entry which is preliminary data.</text>
</comment>
<evidence type="ECO:0000256" key="4">
    <source>
        <dbReference type="ARBA" id="ARBA00022692"/>
    </source>
</evidence>
<sequence length="184" mass="19666">MAFDALNLFLLACLVVTALAIARLRGLFAVAMLSGIYSLLCASVFVLLDAVDVAFTEAAVGAGMTTVLFLATFGLTRAKEQQAPHQKRLPALLTAVACGGILLYAFSDMPVFGDADTPVQTHPIAERYIETTHDEVGIPNMVTTLLASYRGFDTLGEVVVVFTAGIAVLMLLGRSSRERKEPTR</sequence>
<evidence type="ECO:0000256" key="5">
    <source>
        <dbReference type="ARBA" id="ARBA00022989"/>
    </source>
</evidence>